<proteinExistence type="predicted"/>
<accession>A0A9X6RM53</accession>
<dbReference type="Proteomes" id="UP000192578">
    <property type="component" value="Unassembled WGS sequence"/>
</dbReference>
<evidence type="ECO:0008006" key="3">
    <source>
        <dbReference type="Google" id="ProtNLM"/>
    </source>
</evidence>
<dbReference type="PANTHER" id="PTHR30575:SF0">
    <property type="entry name" value="XAA-ARG DIPEPTIDASE"/>
    <property type="match status" value="1"/>
</dbReference>
<name>A0A9X6RM53_HYPEX</name>
<evidence type="ECO:0000313" key="2">
    <source>
        <dbReference type="Proteomes" id="UP000192578"/>
    </source>
</evidence>
<dbReference type="InterPro" id="IPR052030">
    <property type="entry name" value="Peptidase_M20/M20A_hydrolases"/>
</dbReference>
<dbReference type="AlphaFoldDB" id="A0A9X6RM53"/>
<organism evidence="1 2">
    <name type="scientific">Hypsibius exemplaris</name>
    <name type="common">Freshwater tardigrade</name>
    <dbReference type="NCBI Taxonomy" id="2072580"/>
    <lineage>
        <taxon>Eukaryota</taxon>
        <taxon>Metazoa</taxon>
        <taxon>Ecdysozoa</taxon>
        <taxon>Tardigrada</taxon>
        <taxon>Eutardigrada</taxon>
        <taxon>Parachela</taxon>
        <taxon>Hypsibioidea</taxon>
        <taxon>Hypsibiidae</taxon>
        <taxon>Hypsibius</taxon>
    </lineage>
</organism>
<dbReference type="GO" id="GO:0016805">
    <property type="term" value="F:dipeptidase activity"/>
    <property type="evidence" value="ECO:0007669"/>
    <property type="project" value="TreeGrafter"/>
</dbReference>
<comment type="caution">
    <text evidence="1">The sequence shown here is derived from an EMBL/GenBank/DDBJ whole genome shotgun (WGS) entry which is preliminary data.</text>
</comment>
<dbReference type="PANTHER" id="PTHR30575">
    <property type="entry name" value="PEPTIDASE M20"/>
    <property type="match status" value="1"/>
</dbReference>
<protein>
    <recommendedName>
        <fullName evidence="3">Peptidase M20 domain-containing protein 2</fullName>
    </recommendedName>
</protein>
<gene>
    <name evidence="1" type="ORF">BV898_16769</name>
</gene>
<dbReference type="SUPFAM" id="SSF53187">
    <property type="entry name" value="Zn-dependent exopeptidases"/>
    <property type="match status" value="1"/>
</dbReference>
<dbReference type="Gene3D" id="3.40.630.10">
    <property type="entry name" value="Zn peptidases"/>
    <property type="match status" value="1"/>
</dbReference>
<dbReference type="EMBL" id="MTYJ01000262">
    <property type="protein sequence ID" value="OWA52311.1"/>
    <property type="molecule type" value="Genomic_DNA"/>
</dbReference>
<sequence>MPASSNIYEKIVVDSLDRNKTDLNDISQQIWKKPEEKFAEKFAHGLLTDFLEKRGFAVTRAYKEVETAFRAEFQSANYKQGEDPTIAVLCEYDALPEIGHACGHNLIAEV</sequence>
<evidence type="ECO:0000313" key="1">
    <source>
        <dbReference type="EMBL" id="OWA52311.1"/>
    </source>
</evidence>
<reference evidence="2" key="1">
    <citation type="submission" date="2017-01" db="EMBL/GenBank/DDBJ databases">
        <title>Comparative genomics of anhydrobiosis in the tardigrade Hypsibius dujardini.</title>
        <authorList>
            <person name="Yoshida Y."/>
            <person name="Koutsovoulos G."/>
            <person name="Laetsch D."/>
            <person name="Stevens L."/>
            <person name="Kumar S."/>
            <person name="Horikawa D."/>
            <person name="Ishino K."/>
            <person name="Komine S."/>
            <person name="Tomita M."/>
            <person name="Blaxter M."/>
            <person name="Arakawa K."/>
        </authorList>
    </citation>
    <scope>NUCLEOTIDE SEQUENCE [LARGE SCALE GENOMIC DNA]</scope>
    <source>
        <strain evidence="2">Z151</strain>
    </source>
</reference>
<keyword evidence="2" id="KW-1185">Reference proteome</keyword>
<dbReference type="OrthoDB" id="6119954at2759"/>